<reference evidence="3" key="2">
    <citation type="submission" date="2023-02" db="EMBL/GenBank/DDBJ databases">
        <authorList>
            <person name="Swenson N.G."/>
            <person name="Wegrzyn J.L."/>
            <person name="Mcevoy S.L."/>
        </authorList>
    </citation>
    <scope>NUCLEOTIDE SEQUENCE</scope>
    <source>
        <strain evidence="3">91603</strain>
        <tissue evidence="3">Leaf</tissue>
    </source>
</reference>
<evidence type="ECO:0000256" key="1">
    <source>
        <dbReference type="SAM" id="MobiDB-lite"/>
    </source>
</evidence>
<name>A0AAD5IMU1_ACENE</name>
<keyword evidence="4" id="KW-1185">Reference proteome</keyword>
<evidence type="ECO:0000259" key="2">
    <source>
        <dbReference type="Pfam" id="PF22915"/>
    </source>
</evidence>
<feature type="domain" description="Armadillo-like repeats" evidence="2">
    <location>
        <begin position="126"/>
        <end position="154"/>
    </location>
</feature>
<dbReference type="AlphaFoldDB" id="A0AAD5IMU1"/>
<dbReference type="PANTHER" id="PTHR36793">
    <property type="entry name" value="RIBOSOMAL RNA SMALL SUBUNIT METHYLTRANSFERASE J"/>
    <property type="match status" value="1"/>
</dbReference>
<protein>
    <recommendedName>
        <fullName evidence="2">Armadillo-like repeats domain-containing protein</fullName>
    </recommendedName>
</protein>
<feature type="region of interest" description="Disordered" evidence="1">
    <location>
        <begin position="193"/>
        <end position="219"/>
    </location>
</feature>
<dbReference type="EMBL" id="JAJSOW010000104">
    <property type="protein sequence ID" value="KAI9169677.1"/>
    <property type="molecule type" value="Genomic_DNA"/>
</dbReference>
<accession>A0AAD5IMU1</accession>
<gene>
    <name evidence="3" type="ORF">LWI28_015919</name>
</gene>
<reference evidence="3" key="1">
    <citation type="journal article" date="2022" name="Plant J.">
        <title>Strategies of tolerance reflected in two North American maple genomes.</title>
        <authorList>
            <person name="McEvoy S.L."/>
            <person name="Sezen U.U."/>
            <person name="Trouern-Trend A."/>
            <person name="McMahon S.M."/>
            <person name="Schaberg P.G."/>
            <person name="Yang J."/>
            <person name="Wegrzyn J.L."/>
            <person name="Swenson N.G."/>
        </authorList>
    </citation>
    <scope>NUCLEOTIDE SEQUENCE</scope>
    <source>
        <strain evidence="3">91603</strain>
    </source>
</reference>
<dbReference type="InterPro" id="IPR055241">
    <property type="entry name" value="Armadillo_rpt_dom"/>
</dbReference>
<dbReference type="GO" id="GO:0009941">
    <property type="term" value="C:chloroplast envelope"/>
    <property type="evidence" value="ECO:0007669"/>
    <property type="project" value="TreeGrafter"/>
</dbReference>
<organism evidence="3 4">
    <name type="scientific">Acer negundo</name>
    <name type="common">Box elder</name>
    <dbReference type="NCBI Taxonomy" id="4023"/>
    <lineage>
        <taxon>Eukaryota</taxon>
        <taxon>Viridiplantae</taxon>
        <taxon>Streptophyta</taxon>
        <taxon>Embryophyta</taxon>
        <taxon>Tracheophyta</taxon>
        <taxon>Spermatophyta</taxon>
        <taxon>Magnoliopsida</taxon>
        <taxon>eudicotyledons</taxon>
        <taxon>Gunneridae</taxon>
        <taxon>Pentapetalae</taxon>
        <taxon>rosids</taxon>
        <taxon>malvids</taxon>
        <taxon>Sapindales</taxon>
        <taxon>Sapindaceae</taxon>
        <taxon>Hippocastanoideae</taxon>
        <taxon>Acereae</taxon>
        <taxon>Acer</taxon>
    </lineage>
</organism>
<dbReference type="Pfam" id="PF22915">
    <property type="entry name" value="ARMH5"/>
    <property type="match status" value="2"/>
</dbReference>
<feature type="domain" description="Armadillo-like repeats" evidence="2">
    <location>
        <begin position="84"/>
        <end position="110"/>
    </location>
</feature>
<proteinExistence type="predicted"/>
<comment type="caution">
    <text evidence="3">The sequence shown here is derived from an EMBL/GenBank/DDBJ whole genome shotgun (WGS) entry which is preliminary data.</text>
</comment>
<dbReference type="PANTHER" id="PTHR36793:SF1">
    <property type="entry name" value="RIBOSOMAL RNA SMALL SUBUNIT METHYLTRANSFERASE J"/>
    <property type="match status" value="1"/>
</dbReference>
<evidence type="ECO:0000313" key="3">
    <source>
        <dbReference type="EMBL" id="KAI9169677.1"/>
    </source>
</evidence>
<sequence length="219" mass="24008">MDSGESSGLGGVHGSVTQPSLVPESARANSLGFSLSLSPISASLSLSLRQDRQEVQFPQVQAQEVGARKRCSGTISLKELVEKTGFSMEDVLRKYIRYTLNEKPFNPELADCARKRYNVVALSSCLEYIGYSERGFKRKLAVQALFGKVFYLSELTEFCSRDSSLIVKEIFGVTDEDADKLRLHTLSEAGDMDSLEKMINDSDSEDAGEDVVEGSPDAS</sequence>
<dbReference type="GO" id="GO:0009535">
    <property type="term" value="C:chloroplast thylakoid membrane"/>
    <property type="evidence" value="ECO:0007669"/>
    <property type="project" value="TreeGrafter"/>
</dbReference>
<dbReference type="Proteomes" id="UP001064489">
    <property type="component" value="Chromosome 7"/>
</dbReference>
<evidence type="ECO:0000313" key="4">
    <source>
        <dbReference type="Proteomes" id="UP001064489"/>
    </source>
</evidence>
<feature type="compositionally biased region" description="Acidic residues" evidence="1">
    <location>
        <begin position="202"/>
        <end position="212"/>
    </location>
</feature>